<keyword evidence="2" id="KW-1185">Reference proteome</keyword>
<reference evidence="2" key="1">
    <citation type="submission" date="2022-10" db="EMBL/GenBank/DDBJ databases">
        <title>Genome assembly of Pristionchus species.</title>
        <authorList>
            <person name="Yoshida K."/>
            <person name="Sommer R.J."/>
        </authorList>
    </citation>
    <scope>NUCLEOTIDE SEQUENCE [LARGE SCALE GENOMIC DNA]</scope>
    <source>
        <strain evidence="2">RS5460</strain>
    </source>
</reference>
<sequence>ENIKNNDDDGTTHIQCIKCLSKKAKKMVLMGEEIRCPVGQRTHCTGYMKRDGRWAAFATSYSGPIAARLRLLLPGRPFPSPPTLAVVEVPDPIATGPERERPLKPALRRLFRAKWRLIDSELLILLRAKFPDVCLQWLLEQGWGMPLDELEATVADPAVSKQLPENLRRTDILSEFKRECRGRKVLTCDRCGSGVDAVSAAGCIHPVRSVLRDAVHALCVRCIVACEEDEEGAAL</sequence>
<evidence type="ECO:0000313" key="1">
    <source>
        <dbReference type="EMBL" id="GMR33871.1"/>
    </source>
</evidence>
<protein>
    <submittedName>
        <fullName evidence="1">Uncharacterized protein</fullName>
    </submittedName>
</protein>
<evidence type="ECO:0000313" key="2">
    <source>
        <dbReference type="Proteomes" id="UP001328107"/>
    </source>
</evidence>
<proteinExistence type="predicted"/>
<comment type="caution">
    <text evidence="1">The sequence shown here is derived from an EMBL/GenBank/DDBJ whole genome shotgun (WGS) entry which is preliminary data.</text>
</comment>
<feature type="non-terminal residue" evidence="1">
    <location>
        <position position="1"/>
    </location>
</feature>
<dbReference type="AlphaFoldDB" id="A0AAN4Z4I4"/>
<dbReference type="EMBL" id="BTRK01000001">
    <property type="protein sequence ID" value="GMR33871.1"/>
    <property type="molecule type" value="Genomic_DNA"/>
</dbReference>
<organism evidence="1 2">
    <name type="scientific">Pristionchus mayeri</name>
    <dbReference type="NCBI Taxonomy" id="1317129"/>
    <lineage>
        <taxon>Eukaryota</taxon>
        <taxon>Metazoa</taxon>
        <taxon>Ecdysozoa</taxon>
        <taxon>Nematoda</taxon>
        <taxon>Chromadorea</taxon>
        <taxon>Rhabditida</taxon>
        <taxon>Rhabditina</taxon>
        <taxon>Diplogasteromorpha</taxon>
        <taxon>Diplogasteroidea</taxon>
        <taxon>Neodiplogasteridae</taxon>
        <taxon>Pristionchus</taxon>
    </lineage>
</organism>
<gene>
    <name evidence="1" type="ORF">PMAYCL1PPCAC_04066</name>
</gene>
<dbReference type="Proteomes" id="UP001328107">
    <property type="component" value="Unassembled WGS sequence"/>
</dbReference>
<name>A0AAN4Z4I4_9BILA</name>
<accession>A0AAN4Z4I4</accession>